<dbReference type="PROSITE" id="PS51352">
    <property type="entry name" value="THIOREDOXIN_2"/>
    <property type="match status" value="1"/>
</dbReference>
<organism evidence="2">
    <name type="scientific">hydrothermal vent metagenome</name>
    <dbReference type="NCBI Taxonomy" id="652676"/>
    <lineage>
        <taxon>unclassified sequences</taxon>
        <taxon>metagenomes</taxon>
        <taxon>ecological metagenomes</taxon>
    </lineage>
</organism>
<proteinExistence type="predicted"/>
<dbReference type="InterPro" id="IPR013766">
    <property type="entry name" value="Thioredoxin_domain"/>
</dbReference>
<dbReference type="AlphaFoldDB" id="A0A3B0YHS5"/>
<protein>
    <recommendedName>
        <fullName evidence="1">Thioredoxin domain-containing protein</fullName>
    </recommendedName>
</protein>
<evidence type="ECO:0000259" key="1">
    <source>
        <dbReference type="PROSITE" id="PS51352"/>
    </source>
</evidence>
<dbReference type="GO" id="GO:0016491">
    <property type="term" value="F:oxidoreductase activity"/>
    <property type="evidence" value="ECO:0007669"/>
    <property type="project" value="InterPro"/>
</dbReference>
<gene>
    <name evidence="2" type="ORF">MNBD_GAMMA15-2389</name>
</gene>
<dbReference type="PANTHER" id="PTHR42852:SF13">
    <property type="entry name" value="PROTEIN DIPZ"/>
    <property type="match status" value="1"/>
</dbReference>
<reference evidence="2" key="1">
    <citation type="submission" date="2018-06" db="EMBL/GenBank/DDBJ databases">
        <authorList>
            <person name="Zhirakovskaya E."/>
        </authorList>
    </citation>
    <scope>NUCLEOTIDE SEQUENCE</scope>
</reference>
<dbReference type="SUPFAM" id="SSF52833">
    <property type="entry name" value="Thioredoxin-like"/>
    <property type="match status" value="1"/>
</dbReference>
<dbReference type="Gene3D" id="3.40.30.10">
    <property type="entry name" value="Glutaredoxin"/>
    <property type="match status" value="1"/>
</dbReference>
<dbReference type="Pfam" id="PF08534">
    <property type="entry name" value="Redoxin"/>
    <property type="match status" value="1"/>
</dbReference>
<dbReference type="PANTHER" id="PTHR42852">
    <property type="entry name" value="THIOL:DISULFIDE INTERCHANGE PROTEIN DSBE"/>
    <property type="match status" value="1"/>
</dbReference>
<dbReference type="EMBL" id="UOFN01000058">
    <property type="protein sequence ID" value="VAW76300.1"/>
    <property type="molecule type" value="Genomic_DNA"/>
</dbReference>
<dbReference type="InterPro" id="IPR050553">
    <property type="entry name" value="Thioredoxin_ResA/DsbE_sf"/>
</dbReference>
<feature type="domain" description="Thioredoxin" evidence="1">
    <location>
        <begin position="33"/>
        <end position="185"/>
    </location>
</feature>
<dbReference type="InterPro" id="IPR036249">
    <property type="entry name" value="Thioredoxin-like_sf"/>
</dbReference>
<dbReference type="InterPro" id="IPR013740">
    <property type="entry name" value="Redoxin"/>
</dbReference>
<name>A0A3B0YHS5_9ZZZZ</name>
<accession>A0A3B0YHS5</accession>
<evidence type="ECO:0000313" key="2">
    <source>
        <dbReference type="EMBL" id="VAW76300.1"/>
    </source>
</evidence>
<sequence length="191" mass="22262">MHHWIKRTVAYGLITLAVLPLLESYSGTATLATNTDFPLPEFIHQQPEAWINSEPLSVNALKGKVILVDVWTFGCWNCYRSFPWLNDLEARYENQGLQVIGIHTPEFDREKIRSNIIDKVREFALKHPVMIDNDFSYWRALNNRYWPSYYLVDRQGTVRFHFVGEMHINTAKARVVDQEIERLLAGTISKP</sequence>